<evidence type="ECO:0000256" key="7">
    <source>
        <dbReference type="ARBA" id="ARBA00034808"/>
    </source>
</evidence>
<evidence type="ECO:0000259" key="9">
    <source>
        <dbReference type="PROSITE" id="PS51194"/>
    </source>
</evidence>
<evidence type="ECO:0000313" key="10">
    <source>
        <dbReference type="EMBL" id="AYL94253.1"/>
    </source>
</evidence>
<evidence type="ECO:0000259" key="8">
    <source>
        <dbReference type="PROSITE" id="PS51192"/>
    </source>
</evidence>
<dbReference type="Gene3D" id="3.40.960.10">
    <property type="entry name" value="VSR Endonuclease"/>
    <property type="match status" value="1"/>
</dbReference>
<dbReference type="EMBL" id="CP032869">
    <property type="protein sequence ID" value="AYL94253.1"/>
    <property type="molecule type" value="Genomic_DNA"/>
</dbReference>
<dbReference type="InterPro" id="IPR001650">
    <property type="entry name" value="Helicase_C-like"/>
</dbReference>
<dbReference type="PROSITE" id="PS51192">
    <property type="entry name" value="HELICASE_ATP_BIND_1"/>
    <property type="match status" value="1"/>
</dbReference>
<gene>
    <name evidence="10" type="ORF">HYN43_002615</name>
</gene>
<dbReference type="PANTHER" id="PTHR13710">
    <property type="entry name" value="DNA HELICASE RECQ FAMILY MEMBER"/>
    <property type="match status" value="1"/>
</dbReference>
<evidence type="ECO:0000256" key="4">
    <source>
        <dbReference type="ARBA" id="ARBA00023125"/>
    </source>
</evidence>
<dbReference type="KEGG" id="muh:HYN43_002615"/>
<reference evidence="10 11" key="1">
    <citation type="submission" date="2018-10" db="EMBL/GenBank/DDBJ databases">
        <title>Genome sequencing of Mucilaginibacter sp. HYN0043.</title>
        <authorList>
            <person name="Kim M."/>
            <person name="Yi H."/>
        </authorList>
    </citation>
    <scope>NUCLEOTIDE SEQUENCE [LARGE SCALE GENOMIC DNA]</scope>
    <source>
        <strain evidence="10 11">HYN0043</strain>
    </source>
</reference>
<dbReference type="GO" id="GO:0030894">
    <property type="term" value="C:replisome"/>
    <property type="evidence" value="ECO:0007669"/>
    <property type="project" value="TreeGrafter"/>
</dbReference>
<keyword evidence="3" id="KW-0067">ATP-binding</keyword>
<evidence type="ECO:0000256" key="3">
    <source>
        <dbReference type="ARBA" id="ARBA00022840"/>
    </source>
</evidence>
<comment type="catalytic activity">
    <reaction evidence="6">
        <text>Couples ATP hydrolysis with the unwinding of duplex DNA by translocating in the 3'-5' direction.</text>
        <dbReference type="EC" id="5.6.2.4"/>
    </reaction>
</comment>
<keyword evidence="2" id="KW-0547">Nucleotide-binding</keyword>
<dbReference type="InterPro" id="IPR011545">
    <property type="entry name" value="DEAD/DEAH_box_helicase_dom"/>
</dbReference>
<organism evidence="10 11">
    <name type="scientific">Mucilaginibacter celer</name>
    <dbReference type="NCBI Taxonomy" id="2305508"/>
    <lineage>
        <taxon>Bacteria</taxon>
        <taxon>Pseudomonadati</taxon>
        <taxon>Bacteroidota</taxon>
        <taxon>Sphingobacteriia</taxon>
        <taxon>Sphingobacteriales</taxon>
        <taxon>Sphingobacteriaceae</taxon>
        <taxon>Mucilaginibacter</taxon>
    </lineage>
</organism>
<dbReference type="AlphaFoldDB" id="A0A494VSC0"/>
<dbReference type="OrthoDB" id="9763310at2"/>
<dbReference type="GO" id="GO:0005524">
    <property type="term" value="F:ATP binding"/>
    <property type="evidence" value="ECO:0007669"/>
    <property type="project" value="UniProtKB-KW"/>
</dbReference>
<keyword evidence="10" id="KW-0347">Helicase</keyword>
<dbReference type="GO" id="GO:0005737">
    <property type="term" value="C:cytoplasm"/>
    <property type="evidence" value="ECO:0007669"/>
    <property type="project" value="TreeGrafter"/>
</dbReference>
<evidence type="ECO:0000256" key="6">
    <source>
        <dbReference type="ARBA" id="ARBA00034617"/>
    </source>
</evidence>
<protein>
    <recommendedName>
        <fullName evidence="7">DNA 3'-5' helicase</fullName>
        <ecNumber evidence="7">5.6.2.4</ecNumber>
    </recommendedName>
</protein>
<dbReference type="InterPro" id="IPR027417">
    <property type="entry name" value="P-loop_NTPase"/>
</dbReference>
<proteinExistence type="inferred from homology"/>
<dbReference type="PROSITE" id="PS51194">
    <property type="entry name" value="HELICASE_CTER"/>
    <property type="match status" value="1"/>
</dbReference>
<feature type="domain" description="Helicase ATP-binding" evidence="8">
    <location>
        <begin position="400"/>
        <end position="581"/>
    </location>
</feature>
<dbReference type="EC" id="5.6.2.4" evidence="7"/>
<keyword evidence="4" id="KW-0238">DNA-binding</keyword>
<dbReference type="GO" id="GO:0006310">
    <property type="term" value="P:DNA recombination"/>
    <property type="evidence" value="ECO:0007669"/>
    <property type="project" value="TreeGrafter"/>
</dbReference>
<dbReference type="Pfam" id="PF00271">
    <property type="entry name" value="Helicase_C"/>
    <property type="match status" value="1"/>
</dbReference>
<dbReference type="GO" id="GO:0003677">
    <property type="term" value="F:DNA binding"/>
    <property type="evidence" value="ECO:0007669"/>
    <property type="project" value="UniProtKB-KW"/>
</dbReference>
<dbReference type="InterPro" id="IPR007569">
    <property type="entry name" value="DUF559"/>
</dbReference>
<dbReference type="Proteomes" id="UP000270046">
    <property type="component" value="Chromosome"/>
</dbReference>
<dbReference type="GO" id="GO:0043590">
    <property type="term" value="C:bacterial nucleoid"/>
    <property type="evidence" value="ECO:0007669"/>
    <property type="project" value="TreeGrafter"/>
</dbReference>
<evidence type="ECO:0000256" key="2">
    <source>
        <dbReference type="ARBA" id="ARBA00022741"/>
    </source>
</evidence>
<evidence type="ECO:0000256" key="1">
    <source>
        <dbReference type="ARBA" id="ARBA00005446"/>
    </source>
</evidence>
<dbReference type="Gene3D" id="3.40.50.300">
    <property type="entry name" value="P-loop containing nucleotide triphosphate hydrolases"/>
    <property type="match status" value="2"/>
</dbReference>
<keyword evidence="10" id="KW-0378">Hydrolase</keyword>
<evidence type="ECO:0000313" key="11">
    <source>
        <dbReference type="Proteomes" id="UP000270046"/>
    </source>
</evidence>
<feature type="domain" description="Helicase C-terminal" evidence="9">
    <location>
        <begin position="612"/>
        <end position="809"/>
    </location>
</feature>
<dbReference type="CDD" id="cd17920">
    <property type="entry name" value="DEXHc_RecQ"/>
    <property type="match status" value="1"/>
</dbReference>
<name>A0A494VSC0_9SPHI</name>
<dbReference type="SMART" id="SM00487">
    <property type="entry name" value="DEXDc"/>
    <property type="match status" value="1"/>
</dbReference>
<dbReference type="SMART" id="SM00490">
    <property type="entry name" value="HELICc"/>
    <property type="match status" value="1"/>
</dbReference>
<keyword evidence="11" id="KW-1185">Reference proteome</keyword>
<dbReference type="SUPFAM" id="SSF52540">
    <property type="entry name" value="P-loop containing nucleoside triphosphate hydrolases"/>
    <property type="match status" value="1"/>
</dbReference>
<dbReference type="Pfam" id="PF04480">
    <property type="entry name" value="DUF559"/>
    <property type="match status" value="1"/>
</dbReference>
<evidence type="ECO:0000256" key="5">
    <source>
        <dbReference type="ARBA" id="ARBA00023235"/>
    </source>
</evidence>
<dbReference type="PANTHER" id="PTHR13710:SF105">
    <property type="entry name" value="ATP-DEPENDENT DNA HELICASE Q1"/>
    <property type="match status" value="1"/>
</dbReference>
<dbReference type="Pfam" id="PF00270">
    <property type="entry name" value="DEAD"/>
    <property type="match status" value="1"/>
</dbReference>
<accession>A0A494VSC0</accession>
<dbReference type="GO" id="GO:0006281">
    <property type="term" value="P:DNA repair"/>
    <property type="evidence" value="ECO:0007669"/>
    <property type="project" value="TreeGrafter"/>
</dbReference>
<dbReference type="RefSeq" id="WP_119407973.1">
    <property type="nucleotide sequence ID" value="NZ_CP032869.1"/>
</dbReference>
<comment type="similarity">
    <text evidence="1">Belongs to the helicase family. RecQ subfamily.</text>
</comment>
<dbReference type="InterPro" id="IPR014001">
    <property type="entry name" value="Helicase_ATP-bd"/>
</dbReference>
<sequence length="1161" mass="134976">MKKYTANYTYTNPNFVIQNLVEMPVRSELLPLLYVLKNILQRGFPTTLSQYLQGKLGAIHDLPNFADRFLFASCELPEWKETIKGDKESNYFPAKDFFEKIIPIHFGEFAFVKSLIIPEIGINDLVGEHNPDFTNQQVDFYLPQAKLVIEIDGQQHKADSLTRVSDVTRDNYLNGKGIQTIRVTTNQLRNHTYHAKIGEILDRLRRYEKLLNYFREACHKHETNTISEEERLTKLLPTAVIRFQVLLLELLINNYLDFTETWRFNILVKEDIDDFAELAVRDLFIWIGQLYRLKYKQELKTPDLEIGIVKNKTDFKAATKTINIDFSLFNKYTDENLNNPDILYVRTDYFDIVRERNYFRVSTTDPVNYGITDEDKKTLEFFLFNIFGKQSFREGQFPIIQNALNRRDTIGLLPTGGGKSLCYQLPCILQPAVNFVVCPIKSLMADQFENLSAMLITNVAHINSDLPADARRAIELDFEKGRFLFVWISPEKFQIPSFRDKIRSINANFSIAYAVVDEVHCLSEWGHDFRTSYLNLARTIDKLSPRDESGEGTIKFIGLTATASVNVLKDIKIEFSRQKQRLADENIKSLLDYSRKELVFEVMDDFGNKSKHLQDLLKELVDGEHLTETTDKAGIVFTPNVNGASGCYQISNFLNTLYPHKSNWFAGDVPKVDEYDNKGYKTGRKIPVMSTEDFKTHRAKVQGDFKKNVFPLMVATKAFGMGIDKSNIHYTIHYGLPGSVEALYQEAGRAGRWDKRRTENAGLNGKCFVLYSKETHDDERVQQLFDKDTKFSEMKAITEEAGFAGKDILKQVFLFIQGQNDITVDFRITLEVLDRYYKPGMKKMIFWDDAWDNLHIRSEALQKAIYRLSLLGIVADWTTNFINQFEVDFNVFSDDTLLHYVAGYINKYEPSLDVPREIRGVQKASILEQSLWFLLRWVFENISYNRKQSLKTLMDWCNSFENNESFKRRIDSYFIFSEVTFILQHISENPLDFDQWFAALSIVVRGSQNEVLETIYLPGIKDRVMRLEKFGNLRDGISRFLESYRNNAGLNFLSGIVRLFLNEYQDTDGGVRFESAVAFIQENFRLDEQENILAKILDIGRNMDEVNQVELCGSLTKFYPERLEFFAEYFDLPYLLTERYEQLLRKIRKLNTTLHEQLAEI</sequence>
<dbReference type="GO" id="GO:0009378">
    <property type="term" value="F:four-way junction helicase activity"/>
    <property type="evidence" value="ECO:0007669"/>
    <property type="project" value="TreeGrafter"/>
</dbReference>
<keyword evidence="5" id="KW-0413">Isomerase</keyword>
<dbReference type="GO" id="GO:0043138">
    <property type="term" value="F:3'-5' DNA helicase activity"/>
    <property type="evidence" value="ECO:0007669"/>
    <property type="project" value="UniProtKB-EC"/>
</dbReference>